<organism evidence="9 10">
    <name type="scientific">Cryobacterium frigoriphilum</name>
    <dbReference type="NCBI Taxonomy" id="1259150"/>
    <lineage>
        <taxon>Bacteria</taxon>
        <taxon>Bacillati</taxon>
        <taxon>Actinomycetota</taxon>
        <taxon>Actinomycetes</taxon>
        <taxon>Micrococcales</taxon>
        <taxon>Microbacteriaceae</taxon>
        <taxon>Cryobacterium</taxon>
    </lineage>
</organism>
<dbReference type="RefSeq" id="WP_134517588.1">
    <property type="nucleotide sequence ID" value="NZ_SOHE01000002.1"/>
</dbReference>
<comment type="caution">
    <text evidence="9">The sequence shown here is derived from an EMBL/GenBank/DDBJ whole genome shotgun (WGS) entry which is preliminary data.</text>
</comment>
<dbReference type="Gene3D" id="3.40.50.2300">
    <property type="match status" value="1"/>
</dbReference>
<accession>A0A4R9ABV2</accession>
<dbReference type="GO" id="GO:0016301">
    <property type="term" value="F:kinase activity"/>
    <property type="evidence" value="ECO:0007669"/>
    <property type="project" value="UniProtKB-KW"/>
</dbReference>
<keyword evidence="10" id="KW-1185">Reference proteome</keyword>
<feature type="modified residue" description="Phosphocysteine; by EIIA" evidence="7">
    <location>
        <position position="7"/>
    </location>
</feature>
<dbReference type="AlphaFoldDB" id="A0A4R9ABV2"/>
<dbReference type="InterPro" id="IPR003501">
    <property type="entry name" value="PTS_EIIB_2/3"/>
</dbReference>
<dbReference type="InterPro" id="IPR036095">
    <property type="entry name" value="PTS_EIIB-like_sf"/>
</dbReference>
<evidence type="ECO:0000313" key="10">
    <source>
        <dbReference type="Proteomes" id="UP000297447"/>
    </source>
</evidence>
<dbReference type="GO" id="GO:0009401">
    <property type="term" value="P:phosphoenolpyruvate-dependent sugar phosphotransferase system"/>
    <property type="evidence" value="ECO:0007669"/>
    <property type="project" value="UniProtKB-KW"/>
</dbReference>
<dbReference type="SUPFAM" id="SSF52794">
    <property type="entry name" value="PTS system IIB component-like"/>
    <property type="match status" value="1"/>
</dbReference>
<sequence length="114" mass="11806">MKILVVCGAGASSTFVAQRMRVTLAARGLTAQVAAGSESELGASLGNIDVLLVGPHLAPQYEQICALAAQYGVRARLLPAEVFSIRNGDASVDLALEAATATYYASPTPKETLQ</sequence>
<reference evidence="9 10" key="1">
    <citation type="submission" date="2019-03" db="EMBL/GenBank/DDBJ databases">
        <title>Genomics of glacier-inhabiting Cryobacterium strains.</title>
        <authorList>
            <person name="Liu Q."/>
            <person name="Xin Y.-H."/>
        </authorList>
    </citation>
    <scope>NUCLEOTIDE SEQUENCE [LARGE SCALE GENOMIC DNA]</scope>
    <source>
        <strain evidence="9 10">Hh14</strain>
    </source>
</reference>
<evidence type="ECO:0000256" key="5">
    <source>
        <dbReference type="ARBA" id="ARBA00022683"/>
    </source>
</evidence>
<keyword evidence="3 9" id="KW-0762">Sugar transport</keyword>
<dbReference type="EMBL" id="SOHE01000002">
    <property type="protein sequence ID" value="TFD56116.1"/>
    <property type="molecule type" value="Genomic_DNA"/>
</dbReference>
<evidence type="ECO:0000256" key="7">
    <source>
        <dbReference type="PROSITE-ProRule" id="PRU00423"/>
    </source>
</evidence>
<protein>
    <submittedName>
        <fullName evidence="9">PTS sugar transporter</fullName>
    </submittedName>
</protein>
<keyword evidence="6" id="KW-0418">Kinase</keyword>
<dbReference type="PROSITE" id="PS51100">
    <property type="entry name" value="PTS_EIIB_TYPE_3"/>
    <property type="match status" value="1"/>
</dbReference>
<name>A0A4R9ABV2_9MICO</name>
<dbReference type="InterPro" id="IPR013012">
    <property type="entry name" value="PTS_EIIB_3"/>
</dbReference>
<evidence type="ECO:0000313" key="9">
    <source>
        <dbReference type="EMBL" id="TFD56116.1"/>
    </source>
</evidence>
<evidence type="ECO:0000256" key="6">
    <source>
        <dbReference type="ARBA" id="ARBA00022777"/>
    </source>
</evidence>
<dbReference type="PANTHER" id="PTHR34581:SF2">
    <property type="entry name" value="PTS SYSTEM N,N'-DIACETYLCHITOBIOSE-SPECIFIC EIIB COMPONENT"/>
    <property type="match status" value="1"/>
</dbReference>
<keyword evidence="2" id="KW-0597">Phosphoprotein</keyword>
<keyword evidence="1" id="KW-0813">Transport</keyword>
<dbReference type="OrthoDB" id="9808134at2"/>
<keyword evidence="4" id="KW-0808">Transferase</keyword>
<evidence type="ECO:0000256" key="2">
    <source>
        <dbReference type="ARBA" id="ARBA00022553"/>
    </source>
</evidence>
<evidence type="ECO:0000259" key="8">
    <source>
        <dbReference type="PROSITE" id="PS51100"/>
    </source>
</evidence>
<evidence type="ECO:0000256" key="3">
    <source>
        <dbReference type="ARBA" id="ARBA00022597"/>
    </source>
</evidence>
<dbReference type="GO" id="GO:0008982">
    <property type="term" value="F:protein-N(PI)-phosphohistidine-sugar phosphotransferase activity"/>
    <property type="evidence" value="ECO:0007669"/>
    <property type="project" value="InterPro"/>
</dbReference>
<gene>
    <name evidence="9" type="ORF">E3T55_00280</name>
</gene>
<feature type="domain" description="PTS EIIB type-3" evidence="8">
    <location>
        <begin position="1"/>
        <end position="105"/>
    </location>
</feature>
<dbReference type="Pfam" id="PF02302">
    <property type="entry name" value="PTS_IIB"/>
    <property type="match status" value="1"/>
</dbReference>
<keyword evidence="5" id="KW-0598">Phosphotransferase system</keyword>
<dbReference type="PANTHER" id="PTHR34581">
    <property type="entry name" value="PTS SYSTEM N,N'-DIACETYLCHITOBIOSE-SPECIFIC EIIB COMPONENT"/>
    <property type="match status" value="1"/>
</dbReference>
<dbReference type="Proteomes" id="UP000297447">
    <property type="component" value="Unassembled WGS sequence"/>
</dbReference>
<proteinExistence type="predicted"/>
<evidence type="ECO:0000256" key="4">
    <source>
        <dbReference type="ARBA" id="ARBA00022679"/>
    </source>
</evidence>
<evidence type="ECO:0000256" key="1">
    <source>
        <dbReference type="ARBA" id="ARBA00022448"/>
    </source>
</evidence>
<dbReference type="InterPro" id="IPR051819">
    <property type="entry name" value="PTS_sugar-specific_EIIB"/>
</dbReference>